<dbReference type="KEGG" id="nte:NEUTE1DRAFT108074"/>
<sequence length="123" mass="13894">MHRSRPHRILSPYLRVCSAHLPNPGSSLSQQCQLLRTNLDSPISGYDIQEIVLALQAAAGISTVHVTRTIQDVIQYAERVNPGSHSKFTLTQQPLKDERFEVNKFRFSLFPRLEDNGTTDAFC</sequence>
<protein>
    <submittedName>
        <fullName evidence="1">Uncharacterized protein</fullName>
    </submittedName>
</protein>
<dbReference type="VEuPathDB" id="FungiDB:NEUTE1DRAFT_108074"/>
<dbReference type="EMBL" id="GL891302">
    <property type="protein sequence ID" value="EGO61629.1"/>
    <property type="molecule type" value="Genomic_DNA"/>
</dbReference>
<organism evidence="1 2">
    <name type="scientific">Neurospora tetrasperma (strain FGSC 2508 / ATCC MYA-4615 / P0657)</name>
    <dbReference type="NCBI Taxonomy" id="510951"/>
    <lineage>
        <taxon>Eukaryota</taxon>
        <taxon>Fungi</taxon>
        <taxon>Dikarya</taxon>
        <taxon>Ascomycota</taxon>
        <taxon>Pezizomycotina</taxon>
        <taxon>Sordariomycetes</taxon>
        <taxon>Sordariomycetidae</taxon>
        <taxon>Sordariales</taxon>
        <taxon>Sordariaceae</taxon>
        <taxon>Neurospora</taxon>
    </lineage>
</organism>
<proteinExistence type="predicted"/>
<evidence type="ECO:0000313" key="2">
    <source>
        <dbReference type="Proteomes" id="UP000008065"/>
    </source>
</evidence>
<dbReference type="HOGENOM" id="CLU_2015895_0_0_1"/>
<keyword evidence="2" id="KW-1185">Reference proteome</keyword>
<dbReference type="AlphaFoldDB" id="F8MEE7"/>
<dbReference type="OrthoDB" id="10589119at2759"/>
<evidence type="ECO:0000313" key="1">
    <source>
        <dbReference type="EMBL" id="EGO61629.1"/>
    </source>
</evidence>
<reference evidence="2" key="1">
    <citation type="journal article" date="2011" name="Genetics">
        <title>Massive changes in genome architecture accompany the transition to self-fertility in the filamentous fungus Neurospora tetrasperma.</title>
        <authorList>
            <person name="Ellison C.E."/>
            <person name="Stajich J.E."/>
            <person name="Jacobson D.J."/>
            <person name="Natvig D.O."/>
            <person name="Lapidus A."/>
            <person name="Foster B."/>
            <person name="Aerts A."/>
            <person name="Riley R."/>
            <person name="Lindquist E.A."/>
            <person name="Grigoriev I.V."/>
            <person name="Taylor J.W."/>
        </authorList>
    </citation>
    <scope>NUCLEOTIDE SEQUENCE [LARGE SCALE GENOMIC DNA]</scope>
    <source>
        <strain evidence="2">FGSC 2508 / P0657</strain>
    </source>
</reference>
<gene>
    <name evidence="1" type="ORF">NEUTE1DRAFT_108074</name>
</gene>
<dbReference type="GeneID" id="20822379"/>
<accession>F8MEE7</accession>
<name>F8MEE7_NEUT8</name>
<dbReference type="Proteomes" id="UP000008065">
    <property type="component" value="Unassembled WGS sequence"/>
</dbReference>
<dbReference type="RefSeq" id="XP_009848638.1">
    <property type="nucleotide sequence ID" value="XM_009850336.1"/>
</dbReference>